<evidence type="ECO:0000313" key="6">
    <source>
        <dbReference type="WBParaSite" id="EVEC_0000292601-mRNA-1"/>
    </source>
</evidence>
<feature type="chain" id="PRO_5043122593" evidence="2">
    <location>
        <begin position="18"/>
        <end position="215"/>
    </location>
</feature>
<reference evidence="4 5" key="2">
    <citation type="submission" date="2018-10" db="EMBL/GenBank/DDBJ databases">
        <authorList>
            <consortium name="Pathogen Informatics"/>
        </authorList>
    </citation>
    <scope>NUCLEOTIDE SEQUENCE [LARGE SCALE GENOMIC DNA]</scope>
</reference>
<evidence type="ECO:0000256" key="2">
    <source>
        <dbReference type="SAM" id="SignalP"/>
    </source>
</evidence>
<feature type="domain" description="C-type lectin" evidence="3">
    <location>
        <begin position="30"/>
        <end position="133"/>
    </location>
</feature>
<reference evidence="6" key="1">
    <citation type="submission" date="2017-02" db="UniProtKB">
        <authorList>
            <consortium name="WormBaseParasite"/>
        </authorList>
    </citation>
    <scope>IDENTIFICATION</scope>
</reference>
<dbReference type="CDD" id="cd00037">
    <property type="entry name" value="CLECT"/>
    <property type="match status" value="1"/>
</dbReference>
<keyword evidence="2" id="KW-0732">Signal</keyword>
<dbReference type="InterPro" id="IPR016186">
    <property type="entry name" value="C-type_lectin-like/link_sf"/>
</dbReference>
<sequence length="215" mass="24142">MRQAVIFIALSVTFTQAMVCPVGWERYTGTADTCIAAYKKEMSWLDANNFCKSLRADLVSIHNSFQNLHAATIAEKKFEACRYWIGLYNIDKDKKFKWTDKSSVDYTNWLQGEPPSVAEATTVYMSLQSRFRWVTTTEVAENNCFICEKRFNEPSTNPESTTETFESPSTGAPTETIVETFKPNYSTEKKLTTENPESSSTGAAPVETNAGTSKP</sequence>
<organism evidence="6">
    <name type="scientific">Enterobius vermicularis</name>
    <name type="common">Human pinworm</name>
    <dbReference type="NCBI Taxonomy" id="51028"/>
    <lineage>
        <taxon>Eukaryota</taxon>
        <taxon>Metazoa</taxon>
        <taxon>Ecdysozoa</taxon>
        <taxon>Nematoda</taxon>
        <taxon>Chromadorea</taxon>
        <taxon>Rhabditida</taxon>
        <taxon>Spirurina</taxon>
        <taxon>Oxyuridomorpha</taxon>
        <taxon>Oxyuroidea</taxon>
        <taxon>Oxyuridae</taxon>
        <taxon>Enterobius</taxon>
    </lineage>
</organism>
<dbReference type="InterPro" id="IPR001304">
    <property type="entry name" value="C-type_lectin-like"/>
</dbReference>
<evidence type="ECO:0000256" key="1">
    <source>
        <dbReference type="SAM" id="MobiDB-lite"/>
    </source>
</evidence>
<dbReference type="InterPro" id="IPR050111">
    <property type="entry name" value="C-type_lectin/snaclec_domain"/>
</dbReference>
<dbReference type="Proteomes" id="UP000274131">
    <property type="component" value="Unassembled WGS sequence"/>
</dbReference>
<feature type="region of interest" description="Disordered" evidence="1">
    <location>
        <begin position="154"/>
        <end position="215"/>
    </location>
</feature>
<dbReference type="EMBL" id="UXUI01007420">
    <property type="protein sequence ID" value="VDD87491.1"/>
    <property type="molecule type" value="Genomic_DNA"/>
</dbReference>
<dbReference type="InterPro" id="IPR016187">
    <property type="entry name" value="CTDL_fold"/>
</dbReference>
<dbReference type="AlphaFoldDB" id="A0A0N4UZ86"/>
<keyword evidence="5" id="KW-1185">Reference proteome</keyword>
<dbReference type="Pfam" id="PF00059">
    <property type="entry name" value="Lectin_C"/>
    <property type="match status" value="1"/>
</dbReference>
<feature type="compositionally biased region" description="Low complexity" evidence="1">
    <location>
        <begin position="154"/>
        <end position="170"/>
    </location>
</feature>
<dbReference type="WBParaSite" id="EVEC_0000292601-mRNA-1">
    <property type="protein sequence ID" value="EVEC_0000292601-mRNA-1"/>
    <property type="gene ID" value="EVEC_0000292601"/>
</dbReference>
<evidence type="ECO:0000313" key="4">
    <source>
        <dbReference type="EMBL" id="VDD87491.1"/>
    </source>
</evidence>
<dbReference type="Gene3D" id="3.10.100.10">
    <property type="entry name" value="Mannose-Binding Protein A, subunit A"/>
    <property type="match status" value="1"/>
</dbReference>
<dbReference type="PROSITE" id="PS50041">
    <property type="entry name" value="C_TYPE_LECTIN_2"/>
    <property type="match status" value="1"/>
</dbReference>
<feature type="signal peptide" evidence="2">
    <location>
        <begin position="1"/>
        <end position="17"/>
    </location>
</feature>
<accession>A0A0N4UZ86</accession>
<protein>
    <submittedName>
        <fullName evidence="6">C-type lectin domain-containing protein</fullName>
    </submittedName>
</protein>
<proteinExistence type="predicted"/>
<dbReference type="SMART" id="SM00034">
    <property type="entry name" value="CLECT"/>
    <property type="match status" value="1"/>
</dbReference>
<gene>
    <name evidence="4" type="ORF">EVEC_LOCUS2634</name>
</gene>
<dbReference type="OrthoDB" id="5841082at2759"/>
<dbReference type="STRING" id="51028.A0A0N4UZ86"/>
<dbReference type="PANTHER" id="PTHR22803">
    <property type="entry name" value="MANNOSE, PHOSPHOLIPASE, LECTIN RECEPTOR RELATED"/>
    <property type="match status" value="1"/>
</dbReference>
<evidence type="ECO:0000259" key="3">
    <source>
        <dbReference type="PROSITE" id="PS50041"/>
    </source>
</evidence>
<feature type="compositionally biased region" description="Polar residues" evidence="1">
    <location>
        <begin position="193"/>
        <end position="202"/>
    </location>
</feature>
<name>A0A0N4UZ86_ENTVE</name>
<evidence type="ECO:0000313" key="5">
    <source>
        <dbReference type="Proteomes" id="UP000274131"/>
    </source>
</evidence>
<dbReference type="SUPFAM" id="SSF56436">
    <property type="entry name" value="C-type lectin-like"/>
    <property type="match status" value="1"/>
</dbReference>